<accession>A0ABW3WBK7</accession>
<dbReference type="RefSeq" id="WP_002925787.1">
    <property type="nucleotide sequence ID" value="NZ_JARQZE010000003.1"/>
</dbReference>
<dbReference type="Proteomes" id="UP001597158">
    <property type="component" value="Unassembled WGS sequence"/>
</dbReference>
<proteinExistence type="predicted"/>
<dbReference type="EMBL" id="JBHTMC010000002">
    <property type="protein sequence ID" value="MFD1262474.1"/>
    <property type="molecule type" value="Genomic_DNA"/>
</dbReference>
<comment type="caution">
    <text evidence="1">The sequence shown here is derived from an EMBL/GenBank/DDBJ whole genome shotgun (WGS) entry which is preliminary data.</text>
</comment>
<name>A0ABW3WBK7_9RHOO</name>
<organism evidence="1 2">
    <name type="scientific">Thauera mechernichensis</name>
    <dbReference type="NCBI Taxonomy" id="82788"/>
    <lineage>
        <taxon>Bacteria</taxon>
        <taxon>Pseudomonadati</taxon>
        <taxon>Pseudomonadota</taxon>
        <taxon>Betaproteobacteria</taxon>
        <taxon>Rhodocyclales</taxon>
        <taxon>Zoogloeaceae</taxon>
        <taxon>Thauera</taxon>
    </lineage>
</organism>
<gene>
    <name evidence="1" type="ORF">ACFQ4M_02695</name>
</gene>
<reference evidence="2" key="1">
    <citation type="journal article" date="2019" name="Int. J. Syst. Evol. Microbiol.">
        <title>The Global Catalogue of Microorganisms (GCM) 10K type strain sequencing project: providing services to taxonomists for standard genome sequencing and annotation.</title>
        <authorList>
            <consortium name="The Broad Institute Genomics Platform"/>
            <consortium name="The Broad Institute Genome Sequencing Center for Infectious Disease"/>
            <person name="Wu L."/>
            <person name="Ma J."/>
        </authorList>
    </citation>
    <scope>NUCLEOTIDE SEQUENCE [LARGE SCALE GENOMIC DNA]</scope>
    <source>
        <strain evidence="2">CCUG 48884</strain>
    </source>
</reference>
<protein>
    <submittedName>
        <fullName evidence="1">Uncharacterized protein</fullName>
    </submittedName>
</protein>
<keyword evidence="2" id="KW-1185">Reference proteome</keyword>
<evidence type="ECO:0000313" key="1">
    <source>
        <dbReference type="EMBL" id="MFD1262474.1"/>
    </source>
</evidence>
<evidence type="ECO:0000313" key="2">
    <source>
        <dbReference type="Proteomes" id="UP001597158"/>
    </source>
</evidence>
<sequence length="121" mass="13445">MSGFGHYERTADELEREIVKRGIAIGIDWQDAARLRELAARALSCTPGCMMKMLRSPIRQEKLTGELFALSELMFENMRQSAEVGMHTHGGPAWKAFGRALYEAYDAGVVRDADPVPAMEG</sequence>